<organism evidence="2 3">
    <name type="scientific">Nocardia pseudobrasiliensis</name>
    <dbReference type="NCBI Taxonomy" id="45979"/>
    <lineage>
        <taxon>Bacteria</taxon>
        <taxon>Bacillati</taxon>
        <taxon>Actinomycetota</taxon>
        <taxon>Actinomycetes</taxon>
        <taxon>Mycobacteriales</taxon>
        <taxon>Nocardiaceae</taxon>
        <taxon>Nocardia</taxon>
    </lineage>
</organism>
<dbReference type="SUPFAM" id="SSF50974">
    <property type="entry name" value="Nitrous oxide reductase, N-terminal domain"/>
    <property type="match status" value="1"/>
</dbReference>
<dbReference type="GO" id="GO:0017057">
    <property type="term" value="F:6-phosphogluconolactonase activity"/>
    <property type="evidence" value="ECO:0007669"/>
    <property type="project" value="TreeGrafter"/>
</dbReference>
<gene>
    <name evidence="2" type="ORF">DFR76_104443</name>
</gene>
<protein>
    <submittedName>
        <fullName evidence="2">6-phosphogluconolactonase</fullName>
    </submittedName>
</protein>
<dbReference type="STRING" id="1210086.GCA_001613105_01640"/>
<proteinExistence type="inferred from homology"/>
<dbReference type="InterPro" id="IPR050282">
    <property type="entry name" value="Cycloisomerase_2"/>
</dbReference>
<sequence length="336" mass="35855">MVYVSNAASAEISVLRLDSDGGLAHIQTIATGGTVMPLALSPDRRRLHAALRSRPYSVSSFGIDSETGRLRHRSTVLLPDNMAYMTTDRSGRYLLSASYTGNVVSVNAIWLNGVVEERPVAVYSTPPHAHSVVADPSNRYLFVAALGGDAILQYLFDPDTGRAVPNTPPVVSVKSGAGPRHLIFHPGGCFVYVSNELDGTVGAYEFDSYSGTLALIDQYPALPPGVTRAWTAELRLTPDGRHLYVSERNSSTLAGFRVDPASGALEPIGHTPTETCPRGFAIDPGGRFAVVAGQRSDSVTVHVIDPTTGALTTHTRLPVGRDPNWVEIVDLPAVPC</sequence>
<dbReference type="EMBL" id="QQBC01000004">
    <property type="protein sequence ID" value="RDI66693.1"/>
    <property type="molecule type" value="Genomic_DNA"/>
</dbReference>
<name>A0A370I7I4_9NOCA</name>
<evidence type="ECO:0000313" key="2">
    <source>
        <dbReference type="EMBL" id="RDI66693.1"/>
    </source>
</evidence>
<evidence type="ECO:0000313" key="3">
    <source>
        <dbReference type="Proteomes" id="UP000254869"/>
    </source>
</evidence>
<comment type="similarity">
    <text evidence="1">Belongs to the cycloisomerase 2 family.</text>
</comment>
<dbReference type="InterPro" id="IPR011045">
    <property type="entry name" value="N2O_reductase_N"/>
</dbReference>
<dbReference type="Pfam" id="PF10282">
    <property type="entry name" value="Lactonase"/>
    <property type="match status" value="1"/>
</dbReference>
<dbReference type="GO" id="GO:0005829">
    <property type="term" value="C:cytosol"/>
    <property type="evidence" value="ECO:0007669"/>
    <property type="project" value="TreeGrafter"/>
</dbReference>
<keyword evidence="3" id="KW-1185">Reference proteome</keyword>
<evidence type="ECO:0000256" key="1">
    <source>
        <dbReference type="ARBA" id="ARBA00005564"/>
    </source>
</evidence>
<reference evidence="2 3" key="1">
    <citation type="submission" date="2018-07" db="EMBL/GenBank/DDBJ databases">
        <title>Genomic Encyclopedia of Type Strains, Phase IV (KMG-IV): sequencing the most valuable type-strain genomes for metagenomic binning, comparative biology and taxonomic classification.</title>
        <authorList>
            <person name="Goeker M."/>
        </authorList>
    </citation>
    <scope>NUCLEOTIDE SEQUENCE [LARGE SCALE GENOMIC DNA]</scope>
    <source>
        <strain evidence="2 3">DSM 44290</strain>
    </source>
</reference>
<dbReference type="Proteomes" id="UP000254869">
    <property type="component" value="Unassembled WGS sequence"/>
</dbReference>
<dbReference type="InterPro" id="IPR015943">
    <property type="entry name" value="WD40/YVTN_repeat-like_dom_sf"/>
</dbReference>
<dbReference type="PANTHER" id="PTHR30344:SF1">
    <property type="entry name" value="6-PHOSPHOGLUCONOLACTONASE"/>
    <property type="match status" value="1"/>
</dbReference>
<dbReference type="Gene3D" id="2.130.10.10">
    <property type="entry name" value="YVTN repeat-like/Quinoprotein amine dehydrogenase"/>
    <property type="match status" value="1"/>
</dbReference>
<dbReference type="AlphaFoldDB" id="A0A370I7I4"/>
<comment type="caution">
    <text evidence="2">The sequence shown here is derived from an EMBL/GenBank/DDBJ whole genome shotgun (WGS) entry which is preliminary data.</text>
</comment>
<accession>A0A370I7I4</accession>
<dbReference type="PANTHER" id="PTHR30344">
    <property type="entry name" value="6-PHOSPHOGLUCONOLACTONASE-RELATED"/>
    <property type="match status" value="1"/>
</dbReference>
<dbReference type="InterPro" id="IPR019405">
    <property type="entry name" value="Lactonase_7-beta_prop"/>
</dbReference>